<evidence type="ECO:0000313" key="6">
    <source>
        <dbReference type="Proteomes" id="UP000696280"/>
    </source>
</evidence>
<dbReference type="SUPFAM" id="SSF52518">
    <property type="entry name" value="Thiamin diphosphate-binding fold (THDP-binding)"/>
    <property type="match status" value="2"/>
</dbReference>
<dbReference type="InterPro" id="IPR012001">
    <property type="entry name" value="Thiamin_PyroP_enz_TPP-bd_dom"/>
</dbReference>
<evidence type="ECO:0000259" key="4">
    <source>
        <dbReference type="Pfam" id="PF02776"/>
    </source>
</evidence>
<dbReference type="Pfam" id="PF02775">
    <property type="entry name" value="TPP_enzyme_C"/>
    <property type="match status" value="1"/>
</dbReference>
<dbReference type="GO" id="GO:0005948">
    <property type="term" value="C:acetolactate synthase complex"/>
    <property type="evidence" value="ECO:0007669"/>
    <property type="project" value="TreeGrafter"/>
</dbReference>
<dbReference type="Gene3D" id="3.40.50.1220">
    <property type="entry name" value="TPP-binding domain"/>
    <property type="match status" value="1"/>
</dbReference>
<dbReference type="Pfam" id="PF02776">
    <property type="entry name" value="TPP_enzyme_N"/>
    <property type="match status" value="1"/>
</dbReference>
<keyword evidence="2" id="KW-0786">Thiamine pyrophosphate</keyword>
<dbReference type="GO" id="GO:0030976">
    <property type="term" value="F:thiamine pyrophosphate binding"/>
    <property type="evidence" value="ECO:0007669"/>
    <property type="project" value="InterPro"/>
</dbReference>
<evidence type="ECO:0000313" key="5">
    <source>
        <dbReference type="EMBL" id="CAG8955616.1"/>
    </source>
</evidence>
<gene>
    <name evidence="5" type="ORF">HYFRA_00009570</name>
</gene>
<comment type="similarity">
    <text evidence="1">Belongs to the TPP enzyme family.</text>
</comment>
<evidence type="ECO:0000256" key="2">
    <source>
        <dbReference type="ARBA" id="ARBA00023052"/>
    </source>
</evidence>
<dbReference type="OrthoDB" id="2867507at2759"/>
<dbReference type="GO" id="GO:0009099">
    <property type="term" value="P:L-valine biosynthetic process"/>
    <property type="evidence" value="ECO:0007669"/>
    <property type="project" value="TreeGrafter"/>
</dbReference>
<dbReference type="EMBL" id="CAJVRL010000064">
    <property type="protein sequence ID" value="CAG8955616.1"/>
    <property type="molecule type" value="Genomic_DNA"/>
</dbReference>
<feature type="domain" description="Thiamine pyrophosphate enzyme N-terminal TPP-binding" evidence="4">
    <location>
        <begin position="5"/>
        <end position="82"/>
    </location>
</feature>
<proteinExistence type="inferred from homology"/>
<reference evidence="5" key="1">
    <citation type="submission" date="2021-07" db="EMBL/GenBank/DDBJ databases">
        <authorList>
            <person name="Durling M."/>
        </authorList>
    </citation>
    <scope>NUCLEOTIDE SEQUENCE</scope>
</reference>
<evidence type="ECO:0000256" key="1">
    <source>
        <dbReference type="ARBA" id="ARBA00007812"/>
    </source>
</evidence>
<dbReference type="InterPro" id="IPR029035">
    <property type="entry name" value="DHS-like_NAD/FAD-binding_dom"/>
</dbReference>
<dbReference type="InterPro" id="IPR011766">
    <property type="entry name" value="TPP_enzyme_TPP-bd"/>
</dbReference>
<dbReference type="Proteomes" id="UP000696280">
    <property type="component" value="Unassembled WGS sequence"/>
</dbReference>
<name>A0A9N9KXA5_9HELO</name>
<dbReference type="PANTHER" id="PTHR18968:SF164">
    <property type="entry name" value="PYRUVATE DECARBOXYLASE"/>
    <property type="match status" value="1"/>
</dbReference>
<feature type="domain" description="Thiamine pyrophosphate enzyme TPP-binding" evidence="3">
    <location>
        <begin position="321"/>
        <end position="489"/>
    </location>
</feature>
<organism evidence="5 6">
    <name type="scientific">Hymenoscyphus fraxineus</name>
    <dbReference type="NCBI Taxonomy" id="746836"/>
    <lineage>
        <taxon>Eukaryota</taxon>
        <taxon>Fungi</taxon>
        <taxon>Dikarya</taxon>
        <taxon>Ascomycota</taxon>
        <taxon>Pezizomycotina</taxon>
        <taxon>Leotiomycetes</taxon>
        <taxon>Helotiales</taxon>
        <taxon>Helotiaceae</taxon>
        <taxon>Hymenoscyphus</taxon>
    </lineage>
</organism>
<evidence type="ECO:0000259" key="3">
    <source>
        <dbReference type="Pfam" id="PF02775"/>
    </source>
</evidence>
<accession>A0A9N9KXA5</accession>
<dbReference type="InterPro" id="IPR045229">
    <property type="entry name" value="TPP_enz"/>
</dbReference>
<keyword evidence="6" id="KW-1185">Reference proteome</keyword>
<dbReference type="InterPro" id="IPR029061">
    <property type="entry name" value="THDP-binding"/>
</dbReference>
<sequence>MCKMVALSMADGWARATGQPQYVIVHVDMGTQSLGAAMHNANTGRVPVLTFAGLCPYTEEGSEGSRTEYQHWLQDIPDQKSIVAGYCRYTGDFRTGRPAYITGAREVLAEKIEQPYTINTKMHTTIGPAALPQDAVETIVESLIVKLAEAIPGLRVLDTGGSDMCFSADHPSYVGFRLSFDEVTTKADVILVLDCDVPWIPSRNHPREDAKIYYVDVDPLNASIGFSFFPANGRWKAESYTAIAQLNCHLSSTPELRNTLKDENYKHRWGNLQKTYSAKVESLSKLSTPAPNGPLDIHHIGLALKTAVPRDIIFVVEAATCAMSLSDQLQVNIPGSWINSGGAGLGWSGGAALGVNLAYNSAGSPKFICQVVGDGCFLFSEPSSVYWIASRYNIPVLTIMLNNKGWNAPRRSHELVHPKGLGATATNKEMHISLDPSPDYGGIAKAAAGSTFGATGEGLFTGKARTVDELKLLLEQAVASVKSGKGALIEAVLAVDEKGDSRIQK</sequence>
<dbReference type="GO" id="GO:0003984">
    <property type="term" value="F:acetolactate synthase activity"/>
    <property type="evidence" value="ECO:0007669"/>
    <property type="project" value="TreeGrafter"/>
</dbReference>
<dbReference type="GO" id="GO:0050660">
    <property type="term" value="F:flavin adenine dinucleotide binding"/>
    <property type="evidence" value="ECO:0007669"/>
    <property type="project" value="TreeGrafter"/>
</dbReference>
<dbReference type="Gene3D" id="3.40.50.970">
    <property type="match status" value="2"/>
</dbReference>
<dbReference type="GO" id="GO:0009097">
    <property type="term" value="P:isoleucine biosynthetic process"/>
    <property type="evidence" value="ECO:0007669"/>
    <property type="project" value="TreeGrafter"/>
</dbReference>
<dbReference type="SUPFAM" id="SSF52467">
    <property type="entry name" value="DHS-like NAD/FAD-binding domain"/>
    <property type="match status" value="1"/>
</dbReference>
<protein>
    <recommendedName>
        <fullName evidence="7">Pyruvate decarboxylase</fullName>
    </recommendedName>
</protein>
<dbReference type="AlphaFoldDB" id="A0A9N9KXA5"/>
<evidence type="ECO:0008006" key="7">
    <source>
        <dbReference type="Google" id="ProtNLM"/>
    </source>
</evidence>
<dbReference type="CDD" id="cd07035">
    <property type="entry name" value="TPP_PYR_POX_like"/>
    <property type="match status" value="1"/>
</dbReference>
<dbReference type="PANTHER" id="PTHR18968">
    <property type="entry name" value="THIAMINE PYROPHOSPHATE ENZYMES"/>
    <property type="match status" value="1"/>
</dbReference>
<comment type="caution">
    <text evidence="5">The sequence shown here is derived from an EMBL/GenBank/DDBJ whole genome shotgun (WGS) entry which is preliminary data.</text>
</comment>
<dbReference type="GO" id="GO:0005739">
    <property type="term" value="C:mitochondrion"/>
    <property type="evidence" value="ECO:0007669"/>
    <property type="project" value="TreeGrafter"/>
</dbReference>